<dbReference type="RefSeq" id="WP_147276048.1">
    <property type="nucleotide sequence ID" value="NZ_QQNH01000010.1"/>
</dbReference>
<accession>A0A369W312</accession>
<gene>
    <name evidence="2" type="ORF">DVH29_09260</name>
</gene>
<name>A0A369W312_9HYPH</name>
<dbReference type="EMBL" id="QQNH01000010">
    <property type="protein sequence ID" value="RDE08928.1"/>
    <property type="molecule type" value="Genomic_DNA"/>
</dbReference>
<reference evidence="3" key="1">
    <citation type="submission" date="2018-07" db="EMBL/GenBank/DDBJ databases">
        <authorList>
            <person name="Liu B.-T."/>
            <person name="Du Z."/>
        </authorList>
    </citation>
    <scope>NUCLEOTIDE SEQUENCE [LARGE SCALE GENOMIC DNA]</scope>
    <source>
        <strain evidence="3">XYN52</strain>
    </source>
</reference>
<feature type="signal peptide" evidence="1">
    <location>
        <begin position="1"/>
        <end position="21"/>
    </location>
</feature>
<sequence length="197" mass="20409">MHIAPIGLAAIALLFAGPLLAQEDPAAPPDIVIGDPLFVPDGLEGGDETVPDNPYYDDRSTAAAVIESLYNAINRMEYLRAFSYFATAGDMAEPEAAQAAFEAFAEGYTDTESVQLLVGAETTEGAAGTVYYTIPVALEATMTDGSIESYAGCYTLSLAQPSVQATPPFRPLAITDAALAPAQGSIDTILPGACAPL</sequence>
<dbReference type="AlphaFoldDB" id="A0A369W312"/>
<comment type="caution">
    <text evidence="2">The sequence shown here is derived from an EMBL/GenBank/DDBJ whole genome shotgun (WGS) entry which is preliminary data.</text>
</comment>
<dbReference type="OrthoDB" id="7863791at2"/>
<evidence type="ECO:0000256" key="1">
    <source>
        <dbReference type="SAM" id="SignalP"/>
    </source>
</evidence>
<proteinExistence type="predicted"/>
<dbReference type="Proteomes" id="UP000253759">
    <property type="component" value="Unassembled WGS sequence"/>
</dbReference>
<feature type="chain" id="PRO_5016713425" evidence="1">
    <location>
        <begin position="22"/>
        <end position="197"/>
    </location>
</feature>
<organism evidence="2 3">
    <name type="scientific">Pelagibacterium lacus</name>
    <dbReference type="NCBI Taxonomy" id="2282655"/>
    <lineage>
        <taxon>Bacteria</taxon>
        <taxon>Pseudomonadati</taxon>
        <taxon>Pseudomonadota</taxon>
        <taxon>Alphaproteobacteria</taxon>
        <taxon>Hyphomicrobiales</taxon>
        <taxon>Devosiaceae</taxon>
        <taxon>Pelagibacterium</taxon>
    </lineage>
</organism>
<evidence type="ECO:0000313" key="3">
    <source>
        <dbReference type="Proteomes" id="UP000253759"/>
    </source>
</evidence>
<protein>
    <submittedName>
        <fullName evidence="2">Uncharacterized protein</fullName>
    </submittedName>
</protein>
<keyword evidence="3" id="KW-1185">Reference proteome</keyword>
<evidence type="ECO:0000313" key="2">
    <source>
        <dbReference type="EMBL" id="RDE08928.1"/>
    </source>
</evidence>
<keyword evidence="1" id="KW-0732">Signal</keyword>